<reference evidence="1 2" key="1">
    <citation type="submission" date="2024-07" db="EMBL/GenBank/DDBJ databases">
        <title>Chromosome-level genome assembly of the water stick insect Ranatra chinensis (Heteroptera: Nepidae).</title>
        <authorList>
            <person name="Liu X."/>
        </authorList>
    </citation>
    <scope>NUCLEOTIDE SEQUENCE [LARGE SCALE GENOMIC DNA]</scope>
    <source>
        <strain evidence="1">Cailab_2021Rc</strain>
        <tissue evidence="1">Muscle</tissue>
    </source>
</reference>
<sequence>MENEVGNLKLRNLSIHTVASMGDVEYLLHVSEMNRNSLVTSLLKDSLSGECITVMIATLSLDPMHFEVFFLLRRPYRRADLRKECPLSNGCLADLLCTMMKENPVLGELAEQAVEEMDSSMIKKLAKILKLDTESYATAEIPQSQNQMGFTGTALLNSTNDDFIDFLCTPEMKSSVSNYIKMNAMNYAQLDSECSLWRISKDTINHLDIMYNQLEEQLRSDGNALEGINEKLTDLVERINREEDYLFSAHSQLEELRLRREDNLVVMAEAKKYLWKCYFIRKKEKELYRTGNEYAGEKCVTEELGSEKEAKRGQEKVDGQKYSQKDFGILCKADKGLGVKNILTYNDREENEKQISEDKVTLQRDSMMTGDPSIDEEIVNFYRVYGVQ</sequence>
<keyword evidence="2" id="KW-1185">Reference proteome</keyword>
<gene>
    <name evidence="1" type="ORF">AAG570_005596</name>
</gene>
<evidence type="ECO:0000313" key="2">
    <source>
        <dbReference type="Proteomes" id="UP001558652"/>
    </source>
</evidence>
<dbReference type="AlphaFoldDB" id="A0ABD0XXZ7"/>
<dbReference type="InterPro" id="IPR027417">
    <property type="entry name" value="P-loop_NTPase"/>
</dbReference>
<dbReference type="Gene3D" id="1.20.58.1980">
    <property type="match status" value="1"/>
</dbReference>
<comment type="caution">
    <text evidence="1">The sequence shown here is derived from an EMBL/GenBank/DDBJ whole genome shotgun (WGS) entry which is preliminary data.</text>
</comment>
<dbReference type="EMBL" id="JBFDAA010000018">
    <property type="protein sequence ID" value="KAL1116101.1"/>
    <property type="molecule type" value="Genomic_DNA"/>
</dbReference>
<dbReference type="Proteomes" id="UP001558652">
    <property type="component" value="Unassembled WGS sequence"/>
</dbReference>
<protein>
    <submittedName>
        <fullName evidence="1">Uncharacterized protein</fullName>
    </submittedName>
</protein>
<organism evidence="1 2">
    <name type="scientific">Ranatra chinensis</name>
    <dbReference type="NCBI Taxonomy" id="642074"/>
    <lineage>
        <taxon>Eukaryota</taxon>
        <taxon>Metazoa</taxon>
        <taxon>Ecdysozoa</taxon>
        <taxon>Arthropoda</taxon>
        <taxon>Hexapoda</taxon>
        <taxon>Insecta</taxon>
        <taxon>Pterygota</taxon>
        <taxon>Neoptera</taxon>
        <taxon>Paraneoptera</taxon>
        <taxon>Hemiptera</taxon>
        <taxon>Heteroptera</taxon>
        <taxon>Panheteroptera</taxon>
        <taxon>Nepomorpha</taxon>
        <taxon>Nepidae</taxon>
        <taxon>Ranatrinae</taxon>
        <taxon>Ranatra</taxon>
    </lineage>
</organism>
<evidence type="ECO:0000313" key="1">
    <source>
        <dbReference type="EMBL" id="KAL1116101.1"/>
    </source>
</evidence>
<dbReference type="SUPFAM" id="SSF52540">
    <property type="entry name" value="P-loop containing nucleoside triphosphate hydrolases"/>
    <property type="match status" value="1"/>
</dbReference>
<proteinExistence type="predicted"/>
<accession>A0ABD0XXZ7</accession>
<name>A0ABD0XXZ7_9HEMI</name>